<sequence length="65" mass="7747">MQKKEGEREMTKKEKEVFRTYKDMVTEDMFDSMENGNEQSILIAREKFSLLQKLDRSLKEIEQGA</sequence>
<reference evidence="1" key="1">
    <citation type="submission" date="2024-03" db="EMBL/GenBank/DDBJ databases">
        <title>Diverse circular DNA viruses in blood, oral, and fecal samples of captive lemurs.</title>
        <authorList>
            <person name="Paietta E.N."/>
            <person name="Kraberger S."/>
            <person name="Lund M.C."/>
            <person name="Custer J.M."/>
            <person name="Vargas K.M."/>
            <person name="Ehmke E.E."/>
            <person name="Yoder A.D."/>
            <person name="Varsani A."/>
        </authorList>
    </citation>
    <scope>NUCLEOTIDE SEQUENCE</scope>
    <source>
        <strain evidence="1">Duke_25FS_55</strain>
        <strain evidence="2">Duke_29_20</strain>
    </source>
</reference>
<proteinExistence type="predicted"/>
<protein>
    <submittedName>
        <fullName evidence="1">Uncharacterized protein</fullName>
    </submittedName>
</protein>
<name>A0AAU8B3Y3_9VIRU</name>
<dbReference type="EMBL" id="PP511856">
    <property type="protein sequence ID" value="XCD08100.1"/>
    <property type="molecule type" value="Genomic_DNA"/>
</dbReference>
<accession>A0AAU8B3Y3</accession>
<evidence type="ECO:0000313" key="2">
    <source>
        <dbReference type="EMBL" id="XCD08100.1"/>
    </source>
</evidence>
<organism evidence="1">
    <name type="scientific">Dulem virus 64</name>
    <dbReference type="NCBI Taxonomy" id="3145775"/>
    <lineage>
        <taxon>Viruses</taxon>
        <taxon>Monodnaviria</taxon>
        <taxon>Loebvirae</taxon>
        <taxon>Hofneiviricota</taxon>
        <taxon>Faserviricetes</taxon>
        <taxon>Tubulavirales</taxon>
        <taxon>Inoviridae</taxon>
        <taxon>Inovirus</taxon>
    </lineage>
</organism>
<evidence type="ECO:0000313" key="1">
    <source>
        <dbReference type="EMBL" id="XCD06269.1"/>
    </source>
</evidence>
<dbReference type="EMBL" id="PP511650">
    <property type="protein sequence ID" value="XCD06269.1"/>
    <property type="molecule type" value="Genomic_DNA"/>
</dbReference>